<evidence type="ECO:0000256" key="1">
    <source>
        <dbReference type="SAM" id="Phobius"/>
    </source>
</evidence>
<evidence type="ECO:0000313" key="2">
    <source>
        <dbReference type="EMBL" id="CAH9058655.1"/>
    </source>
</evidence>
<accession>A0A9W4QY95</accession>
<keyword evidence="1" id="KW-0472">Membrane</keyword>
<organism evidence="2 3">
    <name type="scientific">Pseudoalteromonas haloplanktis</name>
    <name type="common">Alteromonas haloplanktis</name>
    <dbReference type="NCBI Taxonomy" id="228"/>
    <lineage>
        <taxon>Bacteria</taxon>
        <taxon>Pseudomonadati</taxon>
        <taxon>Pseudomonadota</taxon>
        <taxon>Gammaproteobacteria</taxon>
        <taxon>Alteromonadales</taxon>
        <taxon>Pseudoalteromonadaceae</taxon>
        <taxon>Pseudoalteromonas</taxon>
    </lineage>
</organism>
<evidence type="ECO:0008006" key="4">
    <source>
        <dbReference type="Google" id="ProtNLM"/>
    </source>
</evidence>
<name>A0A9W4QY95_PSEHA</name>
<comment type="caution">
    <text evidence="2">The sequence shown here is derived from an EMBL/GenBank/DDBJ whole genome shotgun (WGS) entry which is preliminary data.</text>
</comment>
<feature type="transmembrane region" description="Helical" evidence="1">
    <location>
        <begin position="125"/>
        <end position="148"/>
    </location>
</feature>
<keyword evidence="1" id="KW-1133">Transmembrane helix</keyword>
<dbReference type="AlphaFoldDB" id="A0A9W4QY95"/>
<feature type="transmembrane region" description="Helical" evidence="1">
    <location>
        <begin position="67"/>
        <end position="85"/>
    </location>
</feature>
<feature type="transmembrane region" description="Helical" evidence="1">
    <location>
        <begin position="12"/>
        <end position="32"/>
    </location>
</feature>
<dbReference type="EMBL" id="CAMAPB010000024">
    <property type="protein sequence ID" value="CAH9058655.1"/>
    <property type="molecule type" value="Genomic_DNA"/>
</dbReference>
<dbReference type="Proteomes" id="UP001152447">
    <property type="component" value="Unassembled WGS sequence"/>
</dbReference>
<feature type="transmembrane region" description="Helical" evidence="1">
    <location>
        <begin position="44"/>
        <end position="61"/>
    </location>
</feature>
<feature type="transmembrane region" description="Helical" evidence="1">
    <location>
        <begin position="97"/>
        <end position="119"/>
    </location>
</feature>
<reference evidence="2" key="1">
    <citation type="submission" date="2022-07" db="EMBL/GenBank/DDBJ databases">
        <authorList>
            <person name="Criscuolo A."/>
        </authorList>
    </citation>
    <scope>NUCLEOTIDE SEQUENCE</scope>
    <source>
        <strain evidence="2">CIP103197</strain>
    </source>
</reference>
<sequence length="174" mass="20386">MFQMVDFLLNPYVSLYLGAFVQWGFLMAFLYSLVTSINEPKKEALWLSLIMSVSYSSSLFIDIQNISYMQLLLFDLMTILAIVVVSNFLNKNIISSYLLLGLSINSLLFFGMHLDVLVFNNSTPWWFWSFYSMSINLMDFMMIAIFFINKDFLRVVKFKNWLVKIRINRAIING</sequence>
<keyword evidence="1" id="KW-0812">Transmembrane</keyword>
<keyword evidence="3" id="KW-1185">Reference proteome</keyword>
<proteinExistence type="predicted"/>
<gene>
    <name evidence="2" type="ORF">PSEHALCIP103_01907</name>
</gene>
<evidence type="ECO:0000313" key="3">
    <source>
        <dbReference type="Proteomes" id="UP001152447"/>
    </source>
</evidence>
<protein>
    <recommendedName>
        <fullName evidence="4">Membrane protein triplicated sequence</fullName>
    </recommendedName>
</protein>